<dbReference type="InterPro" id="IPR036236">
    <property type="entry name" value="Znf_C2H2_sf"/>
</dbReference>
<accession>A0ABY7F8Q0</accession>
<proteinExistence type="predicted"/>
<dbReference type="Proteomes" id="UP001164746">
    <property type="component" value="Chromosome 10"/>
</dbReference>
<organism evidence="1 2">
    <name type="scientific">Mya arenaria</name>
    <name type="common">Soft-shell clam</name>
    <dbReference type="NCBI Taxonomy" id="6604"/>
    <lineage>
        <taxon>Eukaryota</taxon>
        <taxon>Metazoa</taxon>
        <taxon>Spiralia</taxon>
        <taxon>Lophotrochozoa</taxon>
        <taxon>Mollusca</taxon>
        <taxon>Bivalvia</taxon>
        <taxon>Autobranchia</taxon>
        <taxon>Heteroconchia</taxon>
        <taxon>Euheterodonta</taxon>
        <taxon>Imparidentia</taxon>
        <taxon>Neoheterodontei</taxon>
        <taxon>Myida</taxon>
        <taxon>Myoidea</taxon>
        <taxon>Myidae</taxon>
        <taxon>Mya</taxon>
    </lineage>
</organism>
<evidence type="ECO:0000313" key="1">
    <source>
        <dbReference type="EMBL" id="WAR17166.1"/>
    </source>
</evidence>
<dbReference type="SUPFAM" id="SSF57667">
    <property type="entry name" value="beta-beta-alpha zinc fingers"/>
    <property type="match status" value="1"/>
</dbReference>
<dbReference type="EMBL" id="CP111021">
    <property type="protein sequence ID" value="WAR17166.1"/>
    <property type="molecule type" value="Genomic_DNA"/>
</dbReference>
<dbReference type="Gene3D" id="3.30.160.60">
    <property type="entry name" value="Classic Zinc Finger"/>
    <property type="match status" value="1"/>
</dbReference>
<evidence type="ECO:0008006" key="3">
    <source>
        <dbReference type="Google" id="ProtNLM"/>
    </source>
</evidence>
<reference evidence="1" key="1">
    <citation type="submission" date="2022-11" db="EMBL/GenBank/DDBJ databases">
        <title>Centuries of genome instability and evolution in soft-shell clam transmissible cancer (bioRxiv).</title>
        <authorList>
            <person name="Hart S.F.M."/>
            <person name="Yonemitsu M.A."/>
            <person name="Giersch R.M."/>
            <person name="Beal B.F."/>
            <person name="Arriagada G."/>
            <person name="Davis B.W."/>
            <person name="Ostrander E.A."/>
            <person name="Goff S.P."/>
            <person name="Metzger M.J."/>
        </authorList>
    </citation>
    <scope>NUCLEOTIDE SEQUENCE</scope>
    <source>
        <strain evidence="1">MELC-2E11</strain>
        <tissue evidence="1">Siphon/mantle</tissue>
    </source>
</reference>
<gene>
    <name evidence="1" type="ORF">MAR_031760</name>
</gene>
<protein>
    <recommendedName>
        <fullName evidence="3">C2H2-type domain-containing protein</fullName>
    </recommendedName>
</protein>
<keyword evidence="2" id="KW-1185">Reference proteome</keyword>
<sequence>MKFIRDGSFQLEELATSYMGQELVDIGDMTVPIYICTIPGCGKKYSRKFSFDRHMTNPSQYP</sequence>
<name>A0ABY7F8Q0_MYAAR</name>
<evidence type="ECO:0000313" key="2">
    <source>
        <dbReference type="Proteomes" id="UP001164746"/>
    </source>
</evidence>